<dbReference type="SUPFAM" id="SSF81995">
    <property type="entry name" value="beta-sandwich domain of Sec23/24"/>
    <property type="match status" value="1"/>
</dbReference>
<organism evidence="3 4">
    <name type="scientific">Globodera pallida</name>
    <name type="common">Potato cyst nematode worm</name>
    <name type="synonym">Heterodera pallida</name>
    <dbReference type="NCBI Taxonomy" id="36090"/>
    <lineage>
        <taxon>Eukaryota</taxon>
        <taxon>Metazoa</taxon>
        <taxon>Ecdysozoa</taxon>
        <taxon>Nematoda</taxon>
        <taxon>Chromadorea</taxon>
        <taxon>Rhabditida</taxon>
        <taxon>Tylenchina</taxon>
        <taxon>Tylenchomorpha</taxon>
        <taxon>Tylenchoidea</taxon>
        <taxon>Heteroderidae</taxon>
        <taxon>Heteroderinae</taxon>
        <taxon>Globodera</taxon>
    </lineage>
</organism>
<dbReference type="PANTHER" id="PTHR11360">
    <property type="entry name" value="MONOCARBOXYLATE TRANSPORTER"/>
    <property type="match status" value="1"/>
</dbReference>
<feature type="compositionally biased region" description="Basic and acidic residues" evidence="1">
    <location>
        <begin position="515"/>
        <end position="528"/>
    </location>
</feature>
<reference evidence="3" key="2">
    <citation type="submission" date="2014-05" db="EMBL/GenBank/DDBJ databases">
        <title>The genome and life-stage specific transcriptomes of Globodera pallida elucidate key aspects of plant parasitism by a cyst nematode.</title>
        <authorList>
            <person name="Cotton J.A."/>
            <person name="Lilley C.J."/>
            <person name="Jones L.M."/>
            <person name="Kikuchi T."/>
            <person name="Reid A.J."/>
            <person name="Thorpe P."/>
            <person name="Tsai I.J."/>
            <person name="Beasley H."/>
            <person name="Blok V."/>
            <person name="Cock P.J.A."/>
            <person name="Van den Akker S.E."/>
            <person name="Holroyd N."/>
            <person name="Hunt M."/>
            <person name="Mantelin S."/>
            <person name="Naghra H."/>
            <person name="Pain A."/>
            <person name="Palomares-Rius J.E."/>
            <person name="Zarowiecki M."/>
            <person name="Berriman M."/>
            <person name="Jones J.T."/>
            <person name="Urwin P.E."/>
        </authorList>
    </citation>
    <scope>NUCLEOTIDE SEQUENCE [LARGE SCALE GENOMIC DNA]</scope>
    <source>
        <strain evidence="3">Lindley</strain>
    </source>
</reference>
<dbReference type="WBParaSite" id="GPLIN_000764900">
    <property type="protein sequence ID" value="GPLIN_000764900"/>
    <property type="gene ID" value="GPLIN_000764900"/>
</dbReference>
<keyword evidence="3" id="KW-1185">Reference proteome</keyword>
<dbReference type="InterPro" id="IPR050327">
    <property type="entry name" value="Proton-linked_MCT"/>
</dbReference>
<keyword evidence="2" id="KW-0472">Membrane</keyword>
<proteinExistence type="predicted"/>
<dbReference type="Proteomes" id="UP000050741">
    <property type="component" value="Unassembled WGS sequence"/>
</dbReference>
<dbReference type="GO" id="GO:0008028">
    <property type="term" value="F:monocarboxylic acid transmembrane transporter activity"/>
    <property type="evidence" value="ECO:0007669"/>
    <property type="project" value="TreeGrafter"/>
</dbReference>
<feature type="transmembrane region" description="Helical" evidence="2">
    <location>
        <begin position="285"/>
        <end position="307"/>
    </location>
</feature>
<evidence type="ECO:0000313" key="3">
    <source>
        <dbReference type="Proteomes" id="UP000050741"/>
    </source>
</evidence>
<dbReference type="InterPro" id="IPR036259">
    <property type="entry name" value="MFS_trans_sf"/>
</dbReference>
<feature type="region of interest" description="Disordered" evidence="1">
    <location>
        <begin position="485"/>
        <end position="537"/>
    </location>
</feature>
<evidence type="ECO:0000256" key="1">
    <source>
        <dbReference type="SAM" id="MobiDB-lite"/>
    </source>
</evidence>
<dbReference type="AlphaFoldDB" id="A0A183C455"/>
<reference evidence="3" key="1">
    <citation type="submission" date="2013-12" db="EMBL/GenBank/DDBJ databases">
        <authorList>
            <person name="Aslett M."/>
        </authorList>
    </citation>
    <scope>NUCLEOTIDE SEQUENCE [LARGE SCALE GENOMIC DNA]</scope>
    <source>
        <strain evidence="3">Lindley</strain>
    </source>
</reference>
<keyword evidence="2" id="KW-0812">Transmembrane</keyword>
<dbReference type="PANTHER" id="PTHR11360:SF286">
    <property type="entry name" value="GH22266P"/>
    <property type="match status" value="1"/>
</dbReference>
<feature type="transmembrane region" description="Helical" evidence="2">
    <location>
        <begin position="313"/>
        <end position="337"/>
    </location>
</feature>
<protein>
    <submittedName>
        <fullName evidence="4">MFS domain-containing protein</fullName>
    </submittedName>
</protein>
<feature type="compositionally biased region" description="Polar residues" evidence="1">
    <location>
        <begin position="502"/>
        <end position="511"/>
    </location>
</feature>
<feature type="transmembrane region" description="Helical" evidence="2">
    <location>
        <begin position="251"/>
        <end position="273"/>
    </location>
</feature>
<evidence type="ECO:0000256" key="2">
    <source>
        <dbReference type="SAM" id="Phobius"/>
    </source>
</evidence>
<feature type="region of interest" description="Disordered" evidence="1">
    <location>
        <begin position="24"/>
        <end position="96"/>
    </location>
</feature>
<sequence length="562" mass="61812">MAVITSYSIHYTKLYEQHSNINSTTAASTAQQQHQQQQQQHQQQQQQQHQHQQQHQQQQQQQQQGGAETGGALGRHPTIVSTRTRKPTLASVTSESVWMGSSTHLRQSRANLCSQLSRVSARSYAQSLSRITQAPAQSIKTGESVLSIALSSVEPKEFARPLSRNDIFLQGSIRNLKEFESEGSNYQRYRGSQISIPLAVAAQNLSSAMSQIGAGDIAESNSCRFGGSQYSRITGGAFGVGEFEDEAGTPVMFIICVSNIFAMLGFYVPFVYLTDLASSKGISDVEATFLLPFIGIANTLGRVFFGWVADRRWVTALSITNFSLVACGVLTIICPLLPNYWSLSLYACSFGGLLERLTNSFGLVVVSRGFASLLGTPIAGIVYDLSDSYNASFIYAGSLILLSGLVSCLVPTVHRHQRSQLKNEGDYEDTLKRPTTTMAEQDAQSGKLSVLTERSEENMTEYQRTIQSINQQRALMYELDEYKKRSQRVDEGHEDEAEEVVTGQQQETTALTEDALQKTEGKRPRGEGTETGEESQLEQNGMANILLTAINGVDAIPIQVLN</sequence>
<dbReference type="SUPFAM" id="SSF103473">
    <property type="entry name" value="MFS general substrate transporter"/>
    <property type="match status" value="1"/>
</dbReference>
<feature type="compositionally biased region" description="Low complexity" evidence="1">
    <location>
        <begin position="31"/>
        <end position="64"/>
    </location>
</feature>
<evidence type="ECO:0000313" key="4">
    <source>
        <dbReference type="WBParaSite" id="GPLIN_000764900"/>
    </source>
</evidence>
<accession>A0A183C455</accession>
<keyword evidence="2" id="KW-1133">Transmembrane helix</keyword>
<feature type="transmembrane region" description="Helical" evidence="2">
    <location>
        <begin position="393"/>
        <end position="413"/>
    </location>
</feature>
<reference evidence="4" key="3">
    <citation type="submission" date="2016-06" db="UniProtKB">
        <authorList>
            <consortium name="WormBaseParasite"/>
        </authorList>
    </citation>
    <scope>IDENTIFICATION</scope>
</reference>
<name>A0A183C455_GLOPA</name>
<dbReference type="Gene3D" id="1.20.1250.20">
    <property type="entry name" value="MFS general substrate transporter like domains"/>
    <property type="match status" value="1"/>
</dbReference>